<protein>
    <submittedName>
        <fullName evidence="3">Uncharacterized protein</fullName>
    </submittedName>
</protein>
<keyword evidence="2" id="KW-0812">Transmembrane</keyword>
<feature type="region of interest" description="Disordered" evidence="1">
    <location>
        <begin position="227"/>
        <end position="293"/>
    </location>
</feature>
<keyword evidence="2" id="KW-0472">Membrane</keyword>
<name>A0A4U6X6W1_9PEZI</name>
<gene>
    <name evidence="3" type="ORF">CTA1_12185</name>
</gene>
<evidence type="ECO:0000313" key="4">
    <source>
        <dbReference type="Proteomes" id="UP000310108"/>
    </source>
</evidence>
<sequence>MPSEFLGWLRASYSVGNHKPYAIQRHLEIFLNNHLQTPTADTYSFSALMTSVVRKLALTSSFKKTHHRTARPQLDRGGLNALQPGSTTDISSFMKRAEHAVASEVHHRNYRVTPEPLSFPYGATTFEIFALAFAVFAVVCVLGFMVMIAIKMRRSRAQHQFHSFPDPCDTSHRGSEISSEAFANSAKHRYKFVPGQDRNVRTNWGGSDKNVLAPKHIFRHWRESVNKKSGADCSPTGLWTDPSMDEEKPPLACNQERITSASGYGPVQFGRRSSRPFNNSDADEDSPNTHSRL</sequence>
<dbReference type="OrthoDB" id="4835369at2759"/>
<evidence type="ECO:0000256" key="1">
    <source>
        <dbReference type="SAM" id="MobiDB-lite"/>
    </source>
</evidence>
<evidence type="ECO:0000313" key="3">
    <source>
        <dbReference type="EMBL" id="TKW50844.1"/>
    </source>
</evidence>
<comment type="caution">
    <text evidence="3">The sequence shown here is derived from an EMBL/GenBank/DDBJ whole genome shotgun (WGS) entry which is preliminary data.</text>
</comment>
<reference evidence="3 4" key="1">
    <citation type="journal article" date="2019" name="PLoS ONE">
        <title>Comparative genome analysis indicates high evolutionary potential of pathogenicity genes in Colletotrichum tanaceti.</title>
        <authorList>
            <person name="Lelwala R.V."/>
            <person name="Korhonen P.K."/>
            <person name="Young N.D."/>
            <person name="Scott J.B."/>
            <person name="Ades P.A."/>
            <person name="Gasser R.B."/>
            <person name="Taylor P.W.J."/>
        </authorList>
    </citation>
    <scope>NUCLEOTIDE SEQUENCE [LARGE SCALE GENOMIC DNA]</scope>
    <source>
        <strain evidence="3">BRIP57314</strain>
    </source>
</reference>
<keyword evidence="2" id="KW-1133">Transmembrane helix</keyword>
<dbReference type="AlphaFoldDB" id="A0A4U6X6W1"/>
<keyword evidence="4" id="KW-1185">Reference proteome</keyword>
<evidence type="ECO:0000256" key="2">
    <source>
        <dbReference type="SAM" id="Phobius"/>
    </source>
</evidence>
<feature type="transmembrane region" description="Helical" evidence="2">
    <location>
        <begin position="128"/>
        <end position="150"/>
    </location>
</feature>
<accession>A0A4U6X6W1</accession>
<proteinExistence type="predicted"/>
<dbReference type="EMBL" id="PJEX01000356">
    <property type="protein sequence ID" value="TKW50844.1"/>
    <property type="molecule type" value="Genomic_DNA"/>
</dbReference>
<dbReference type="Proteomes" id="UP000310108">
    <property type="component" value="Unassembled WGS sequence"/>
</dbReference>
<organism evidence="3 4">
    <name type="scientific">Colletotrichum tanaceti</name>
    <dbReference type="NCBI Taxonomy" id="1306861"/>
    <lineage>
        <taxon>Eukaryota</taxon>
        <taxon>Fungi</taxon>
        <taxon>Dikarya</taxon>
        <taxon>Ascomycota</taxon>
        <taxon>Pezizomycotina</taxon>
        <taxon>Sordariomycetes</taxon>
        <taxon>Hypocreomycetidae</taxon>
        <taxon>Glomerellales</taxon>
        <taxon>Glomerellaceae</taxon>
        <taxon>Colletotrichum</taxon>
        <taxon>Colletotrichum destructivum species complex</taxon>
    </lineage>
</organism>